<comment type="caution">
    <text evidence="2">The sequence shown here is derived from an EMBL/GenBank/DDBJ whole genome shotgun (WGS) entry which is preliminary data.</text>
</comment>
<name>A0ABW6BME3_9SPHI</name>
<evidence type="ECO:0000313" key="2">
    <source>
        <dbReference type="EMBL" id="MFD2969554.1"/>
    </source>
</evidence>
<proteinExistence type="predicted"/>
<sequence length="65" mass="7588">MGSVNNAARKQEIHLPTSSPSTYHGADIEALRKRSSELLNKFRTVWNESEYQEWCAIQRLLHKIF</sequence>
<keyword evidence="3" id="KW-1185">Reference proteome</keyword>
<dbReference type="EMBL" id="JBHUPB010000014">
    <property type="protein sequence ID" value="MFD2969554.1"/>
    <property type="molecule type" value="Genomic_DNA"/>
</dbReference>
<dbReference type="RefSeq" id="WP_320185387.1">
    <property type="nucleotide sequence ID" value="NZ_CP138332.1"/>
</dbReference>
<reference evidence="3" key="1">
    <citation type="journal article" date="2019" name="Int. J. Syst. Evol. Microbiol.">
        <title>The Global Catalogue of Microorganisms (GCM) 10K type strain sequencing project: providing services to taxonomists for standard genome sequencing and annotation.</title>
        <authorList>
            <consortium name="The Broad Institute Genomics Platform"/>
            <consortium name="The Broad Institute Genome Sequencing Center for Infectious Disease"/>
            <person name="Wu L."/>
            <person name="Ma J."/>
        </authorList>
    </citation>
    <scope>NUCLEOTIDE SEQUENCE [LARGE SCALE GENOMIC DNA]</scope>
    <source>
        <strain evidence="3">KCTC 22814</strain>
    </source>
</reference>
<feature type="region of interest" description="Disordered" evidence="1">
    <location>
        <begin position="1"/>
        <end position="22"/>
    </location>
</feature>
<accession>A0ABW6BME3</accession>
<protein>
    <submittedName>
        <fullName evidence="2">Uncharacterized protein</fullName>
    </submittedName>
</protein>
<gene>
    <name evidence="2" type="ORF">ACFS7Y_19325</name>
</gene>
<evidence type="ECO:0000256" key="1">
    <source>
        <dbReference type="SAM" id="MobiDB-lite"/>
    </source>
</evidence>
<organism evidence="2 3">
    <name type="scientific">Sphingobacterium bambusae</name>
    <dbReference type="NCBI Taxonomy" id="662858"/>
    <lineage>
        <taxon>Bacteria</taxon>
        <taxon>Pseudomonadati</taxon>
        <taxon>Bacteroidota</taxon>
        <taxon>Sphingobacteriia</taxon>
        <taxon>Sphingobacteriales</taxon>
        <taxon>Sphingobacteriaceae</taxon>
        <taxon>Sphingobacterium</taxon>
    </lineage>
</organism>
<evidence type="ECO:0000313" key="3">
    <source>
        <dbReference type="Proteomes" id="UP001597525"/>
    </source>
</evidence>
<dbReference type="Proteomes" id="UP001597525">
    <property type="component" value="Unassembled WGS sequence"/>
</dbReference>